<keyword evidence="2" id="KW-1185">Reference proteome</keyword>
<dbReference type="AlphaFoldDB" id="A0A0R2C8P2"/>
<sequence>MDLGFLKVILLQSSLRNKLNLIKFKKNSHNLLTVTAFYSAKWTIKSKISCLA</sequence>
<proteinExistence type="predicted"/>
<accession>A0A0R2C8P2</accession>
<name>A0A0R2C8P2_9LACO</name>
<dbReference type="STRING" id="1133569.FD21_GL001250"/>
<dbReference type="EMBL" id="AYYX01000035">
    <property type="protein sequence ID" value="KRM87712.1"/>
    <property type="molecule type" value="Genomic_DNA"/>
</dbReference>
<evidence type="ECO:0000313" key="2">
    <source>
        <dbReference type="Proteomes" id="UP000051576"/>
    </source>
</evidence>
<organism evidence="1 2">
    <name type="scientific">Liquorilactobacillus vini DSM 20605</name>
    <dbReference type="NCBI Taxonomy" id="1133569"/>
    <lineage>
        <taxon>Bacteria</taxon>
        <taxon>Bacillati</taxon>
        <taxon>Bacillota</taxon>
        <taxon>Bacilli</taxon>
        <taxon>Lactobacillales</taxon>
        <taxon>Lactobacillaceae</taxon>
        <taxon>Liquorilactobacillus</taxon>
    </lineage>
</organism>
<dbReference type="Proteomes" id="UP000051576">
    <property type="component" value="Unassembled WGS sequence"/>
</dbReference>
<evidence type="ECO:0000313" key="1">
    <source>
        <dbReference type="EMBL" id="KRM87712.1"/>
    </source>
</evidence>
<comment type="caution">
    <text evidence="1">The sequence shown here is derived from an EMBL/GenBank/DDBJ whole genome shotgun (WGS) entry which is preliminary data.</text>
</comment>
<protein>
    <submittedName>
        <fullName evidence="1">Uncharacterized protein</fullName>
    </submittedName>
</protein>
<reference evidence="1 2" key="1">
    <citation type="journal article" date="2015" name="Genome Announc.">
        <title>Expanding the biotechnology potential of lactobacilli through comparative genomics of 213 strains and associated genera.</title>
        <authorList>
            <person name="Sun Z."/>
            <person name="Harris H.M."/>
            <person name="McCann A."/>
            <person name="Guo C."/>
            <person name="Argimon S."/>
            <person name="Zhang W."/>
            <person name="Yang X."/>
            <person name="Jeffery I.B."/>
            <person name="Cooney J.C."/>
            <person name="Kagawa T.F."/>
            <person name="Liu W."/>
            <person name="Song Y."/>
            <person name="Salvetti E."/>
            <person name="Wrobel A."/>
            <person name="Rasinkangas P."/>
            <person name="Parkhill J."/>
            <person name="Rea M.C."/>
            <person name="O'Sullivan O."/>
            <person name="Ritari J."/>
            <person name="Douillard F.P."/>
            <person name="Paul Ross R."/>
            <person name="Yang R."/>
            <person name="Briner A.E."/>
            <person name="Felis G.E."/>
            <person name="de Vos W.M."/>
            <person name="Barrangou R."/>
            <person name="Klaenhammer T.R."/>
            <person name="Caufield P.W."/>
            <person name="Cui Y."/>
            <person name="Zhang H."/>
            <person name="O'Toole P.W."/>
        </authorList>
    </citation>
    <scope>NUCLEOTIDE SEQUENCE [LARGE SCALE GENOMIC DNA]</scope>
    <source>
        <strain evidence="1 2">DSM 20605</strain>
    </source>
</reference>
<gene>
    <name evidence="1" type="ORF">FD21_GL001250</name>
</gene>